<evidence type="ECO:0000256" key="1">
    <source>
        <dbReference type="SAM" id="MobiDB-lite"/>
    </source>
</evidence>
<organism evidence="2 3">
    <name type="scientific">Ficus carica</name>
    <name type="common">Common fig</name>
    <dbReference type="NCBI Taxonomy" id="3494"/>
    <lineage>
        <taxon>Eukaryota</taxon>
        <taxon>Viridiplantae</taxon>
        <taxon>Streptophyta</taxon>
        <taxon>Embryophyta</taxon>
        <taxon>Tracheophyta</taxon>
        <taxon>Spermatophyta</taxon>
        <taxon>Magnoliopsida</taxon>
        <taxon>eudicotyledons</taxon>
        <taxon>Gunneridae</taxon>
        <taxon>Pentapetalae</taxon>
        <taxon>rosids</taxon>
        <taxon>fabids</taxon>
        <taxon>Rosales</taxon>
        <taxon>Moraceae</taxon>
        <taxon>Ficeae</taxon>
        <taxon>Ficus</taxon>
    </lineage>
</organism>
<protein>
    <submittedName>
        <fullName evidence="2">Uncharacterized protein</fullName>
    </submittedName>
</protein>
<sequence>MPAFTVAEFSHPASLPSSSSTPVPNTDLGAPRPPCVFPVDPGPLSPNYEAPMQPRRQIWDAPPLPPSLSPFRRRHPPCPFLSRLPFLPLSFFAVAPPSPLSSSLPPSPLRRHTPPLRHRTPPHRSLRI</sequence>
<keyword evidence="3" id="KW-1185">Reference proteome</keyword>
<feature type="compositionally biased region" description="Basic residues" evidence="1">
    <location>
        <begin position="109"/>
        <end position="128"/>
    </location>
</feature>
<feature type="compositionally biased region" description="Pro residues" evidence="1">
    <location>
        <begin position="31"/>
        <end position="44"/>
    </location>
</feature>
<accession>A0AA88ACZ0</accession>
<name>A0AA88ACZ0_FICCA</name>
<evidence type="ECO:0000313" key="2">
    <source>
        <dbReference type="EMBL" id="GMN48637.1"/>
    </source>
</evidence>
<reference evidence="2" key="1">
    <citation type="submission" date="2023-07" db="EMBL/GenBank/DDBJ databases">
        <title>draft genome sequence of fig (Ficus carica).</title>
        <authorList>
            <person name="Takahashi T."/>
            <person name="Nishimura K."/>
        </authorList>
    </citation>
    <scope>NUCLEOTIDE SEQUENCE</scope>
</reference>
<dbReference type="Proteomes" id="UP001187192">
    <property type="component" value="Unassembled WGS sequence"/>
</dbReference>
<feature type="region of interest" description="Disordered" evidence="1">
    <location>
        <begin position="1"/>
        <end position="51"/>
    </location>
</feature>
<feature type="region of interest" description="Disordered" evidence="1">
    <location>
        <begin position="97"/>
        <end position="128"/>
    </location>
</feature>
<dbReference type="EMBL" id="BTGU01000028">
    <property type="protein sequence ID" value="GMN48637.1"/>
    <property type="molecule type" value="Genomic_DNA"/>
</dbReference>
<gene>
    <name evidence="2" type="ORF">TIFTF001_017812</name>
</gene>
<comment type="caution">
    <text evidence="2">The sequence shown here is derived from an EMBL/GenBank/DDBJ whole genome shotgun (WGS) entry which is preliminary data.</text>
</comment>
<dbReference type="AlphaFoldDB" id="A0AA88ACZ0"/>
<proteinExistence type="predicted"/>
<evidence type="ECO:0000313" key="3">
    <source>
        <dbReference type="Proteomes" id="UP001187192"/>
    </source>
</evidence>
<feature type="compositionally biased region" description="Low complexity" evidence="1">
    <location>
        <begin position="10"/>
        <end position="24"/>
    </location>
</feature>